<evidence type="ECO:0000313" key="10">
    <source>
        <dbReference type="Proteomes" id="UP000594681"/>
    </source>
</evidence>
<comment type="subcellular location">
    <subcellularLocation>
        <location evidence="1 7">Cell membrane</location>
        <topology evidence="1 7">Multi-pass membrane protein</topology>
    </subcellularLocation>
</comment>
<dbReference type="Proteomes" id="UP000594681">
    <property type="component" value="Chromosome"/>
</dbReference>
<feature type="transmembrane region" description="Helical" evidence="7">
    <location>
        <begin position="170"/>
        <end position="191"/>
    </location>
</feature>
<keyword evidence="6 7" id="KW-0472">Membrane</keyword>
<feature type="transmembrane region" description="Helical" evidence="7">
    <location>
        <begin position="142"/>
        <end position="164"/>
    </location>
</feature>
<evidence type="ECO:0000313" key="9">
    <source>
        <dbReference type="EMBL" id="QPK80322.1"/>
    </source>
</evidence>
<feature type="transmembrane region" description="Helical" evidence="7">
    <location>
        <begin position="24"/>
        <end position="46"/>
    </location>
</feature>
<evidence type="ECO:0000256" key="6">
    <source>
        <dbReference type="ARBA" id="ARBA00023136"/>
    </source>
</evidence>
<gene>
    <name evidence="9" type="ORF">G7Y31_05950</name>
</gene>
<evidence type="ECO:0000256" key="7">
    <source>
        <dbReference type="RuleBase" id="RU366058"/>
    </source>
</evidence>
<dbReference type="AlphaFoldDB" id="A0A7T0PD27"/>
<reference evidence="9 10" key="1">
    <citation type="submission" date="2020-11" db="EMBL/GenBank/DDBJ databases">
        <title>Corynebacterium sp. ZJ-599.</title>
        <authorList>
            <person name="Zhou J."/>
        </authorList>
    </citation>
    <scope>NUCLEOTIDE SEQUENCE [LARGE SCALE GENOMIC DNA]</scope>
    <source>
        <strain evidence="9 10">ZJ-599</strain>
    </source>
</reference>
<evidence type="ECO:0000256" key="5">
    <source>
        <dbReference type="ARBA" id="ARBA00022989"/>
    </source>
</evidence>
<organism evidence="9 10">
    <name type="scientific">Corynebacterium lizhenjunii</name>
    <dbReference type="NCBI Taxonomy" id="2709394"/>
    <lineage>
        <taxon>Bacteria</taxon>
        <taxon>Bacillati</taxon>
        <taxon>Actinomycetota</taxon>
        <taxon>Actinomycetes</taxon>
        <taxon>Mycobacteriales</taxon>
        <taxon>Corynebacteriaceae</taxon>
        <taxon>Corynebacterium</taxon>
    </lineage>
</organism>
<proteinExistence type="inferred from homology"/>
<accession>A0A7T0PD27</accession>
<feature type="transmembrane region" description="Helical" evidence="7">
    <location>
        <begin position="58"/>
        <end position="76"/>
    </location>
</feature>
<evidence type="ECO:0000256" key="4">
    <source>
        <dbReference type="ARBA" id="ARBA00022692"/>
    </source>
</evidence>
<dbReference type="InterPro" id="IPR032816">
    <property type="entry name" value="VTT_dom"/>
</dbReference>
<dbReference type="InterPro" id="IPR015414">
    <property type="entry name" value="TMEM64"/>
</dbReference>
<keyword evidence="5 7" id="KW-1133">Transmembrane helix</keyword>
<dbReference type="EMBL" id="CP064954">
    <property type="protein sequence ID" value="QPK80322.1"/>
    <property type="molecule type" value="Genomic_DNA"/>
</dbReference>
<evidence type="ECO:0000259" key="8">
    <source>
        <dbReference type="Pfam" id="PF09335"/>
    </source>
</evidence>
<keyword evidence="10" id="KW-1185">Reference proteome</keyword>
<dbReference type="Pfam" id="PF09335">
    <property type="entry name" value="VTT_dom"/>
    <property type="match status" value="1"/>
</dbReference>
<keyword evidence="4 7" id="KW-0812">Transmembrane</keyword>
<dbReference type="GO" id="GO:0005886">
    <property type="term" value="C:plasma membrane"/>
    <property type="evidence" value="ECO:0007669"/>
    <property type="project" value="UniProtKB-SubCell"/>
</dbReference>
<evidence type="ECO:0000256" key="1">
    <source>
        <dbReference type="ARBA" id="ARBA00004651"/>
    </source>
</evidence>
<feature type="domain" description="VTT" evidence="8">
    <location>
        <begin position="76"/>
        <end position="193"/>
    </location>
</feature>
<keyword evidence="3 7" id="KW-1003">Cell membrane</keyword>
<protein>
    <recommendedName>
        <fullName evidence="7">TVP38/TMEM64 family membrane protein</fullName>
    </recommendedName>
</protein>
<feature type="transmembrane region" description="Helical" evidence="7">
    <location>
        <begin position="203"/>
        <end position="220"/>
    </location>
</feature>
<dbReference type="KEGG" id="cliz:G7Y31_05950"/>
<dbReference type="PANTHER" id="PTHR12677">
    <property type="entry name" value="GOLGI APPARATUS MEMBRANE PROTEIN TVP38-RELATED"/>
    <property type="match status" value="1"/>
</dbReference>
<comment type="similarity">
    <text evidence="2 7">Belongs to the TVP38/TMEM64 family.</text>
</comment>
<dbReference type="PANTHER" id="PTHR12677:SF59">
    <property type="entry name" value="GOLGI APPARATUS MEMBRANE PROTEIN TVP38-RELATED"/>
    <property type="match status" value="1"/>
</dbReference>
<sequence length="232" mass="24865">MLDFAGGLGKHTLATLRTWPRRRWALLAVTALAAGTYLWLVGLPDVARLRAWAGHTGAWFPVVFWLSYVFFTLFPLPRTLWTVAAGLFFGPTAGILLSLSALTASAALAFAGVRRMLGEWMRPHLRHPAVARLNLRLERRGWLSIGGLRMVAGVPFPLLNYAAALSPVSFSHFLLGTAVGSIPTTVIGVVFGDALIQGSSPGLLVAMVLLAAVGVATLVLDARTARTARDAR</sequence>
<feature type="transmembrane region" description="Helical" evidence="7">
    <location>
        <begin position="88"/>
        <end position="113"/>
    </location>
</feature>
<evidence type="ECO:0000256" key="2">
    <source>
        <dbReference type="ARBA" id="ARBA00008640"/>
    </source>
</evidence>
<evidence type="ECO:0000256" key="3">
    <source>
        <dbReference type="ARBA" id="ARBA00022475"/>
    </source>
</evidence>
<name>A0A7T0PD27_9CORY</name>